<dbReference type="GeneID" id="109396571"/>
<keyword evidence="1" id="KW-1185">Reference proteome</keyword>
<organism evidence="1 4">
    <name type="scientific">Hipposideros armiger</name>
    <name type="common">Great Himalayan leaf-nosed bat</name>
    <dbReference type="NCBI Taxonomy" id="186990"/>
    <lineage>
        <taxon>Eukaryota</taxon>
        <taxon>Metazoa</taxon>
        <taxon>Chordata</taxon>
        <taxon>Craniata</taxon>
        <taxon>Vertebrata</taxon>
        <taxon>Euteleostomi</taxon>
        <taxon>Mammalia</taxon>
        <taxon>Eutheria</taxon>
        <taxon>Laurasiatheria</taxon>
        <taxon>Chiroptera</taxon>
        <taxon>Yinpterochiroptera</taxon>
        <taxon>Rhinolophoidea</taxon>
        <taxon>Hipposideridae</taxon>
        <taxon>Hipposideros</taxon>
    </lineage>
</organism>
<dbReference type="RefSeq" id="XP_019524003.1">
    <property type="nucleotide sequence ID" value="XM_019668458.1"/>
</dbReference>
<dbReference type="RefSeq" id="XP_019524008.1">
    <property type="nucleotide sequence ID" value="XM_019668463.1"/>
</dbReference>
<evidence type="ECO:0000313" key="7">
    <source>
        <dbReference type="RefSeq" id="XP_019524008.1"/>
    </source>
</evidence>
<protein>
    <submittedName>
        <fullName evidence="2 3">Uncharacterized protein LOC109396571 isoform X1</fullName>
    </submittedName>
</protein>
<evidence type="ECO:0000313" key="2">
    <source>
        <dbReference type="RefSeq" id="XP_019524003.1"/>
    </source>
</evidence>
<evidence type="ECO:0000313" key="3">
    <source>
        <dbReference type="RefSeq" id="XP_019524004.1"/>
    </source>
</evidence>
<dbReference type="RefSeq" id="XP_019524005.1">
    <property type="nucleotide sequence ID" value="XM_019668460.1"/>
</dbReference>
<evidence type="ECO:0000313" key="5">
    <source>
        <dbReference type="RefSeq" id="XP_019524006.1"/>
    </source>
</evidence>
<proteinExistence type="predicted"/>
<evidence type="ECO:0000313" key="1">
    <source>
        <dbReference type="Proteomes" id="UP000694851"/>
    </source>
</evidence>
<dbReference type="RefSeq" id="XP_019524004.1">
    <property type="nucleotide sequence ID" value="XM_019668459.1"/>
</dbReference>
<accession>A0A8B7TGU8</accession>
<dbReference type="RefSeq" id="XP_019524007.1">
    <property type="nucleotide sequence ID" value="XM_019668462.1"/>
</dbReference>
<dbReference type="Proteomes" id="UP000694851">
    <property type="component" value="Unplaced"/>
</dbReference>
<evidence type="ECO:0000313" key="4">
    <source>
        <dbReference type="RefSeq" id="XP_019524005.1"/>
    </source>
</evidence>
<reference evidence="2 3" key="1">
    <citation type="submission" date="2025-04" db="UniProtKB">
        <authorList>
            <consortium name="RefSeq"/>
        </authorList>
    </citation>
    <scope>IDENTIFICATION</scope>
    <source>
        <tissue evidence="2 3">Muscle</tissue>
    </source>
</reference>
<gene>
    <name evidence="2 3 4 5 6 7" type="primary">LOC109396571</name>
</gene>
<sequence>MPSLSVGRVRVTSGSRWVFHSSEDDDRVQPNSSAPGWGSRNGLRRASFSYLPQEIATHDLCTDEHFTFSDSLLSLAPYSSARGLKRGCGSVLLLQGACQEVRTYCCGTMQRLSLEQDRKETIAWTRTGPASDSLGVLCHMLLPQTHRWAVFCQQGRCFGRTIHPCPWTPVVFLGSCQERFGFNICRFKTSHQSTAWGGHPVIPETSLGFARAPGSFVKRCASHTR</sequence>
<dbReference type="RefSeq" id="XP_019524006.1">
    <property type="nucleotide sequence ID" value="XM_019668461.1"/>
</dbReference>
<dbReference type="AlphaFoldDB" id="A0A8B7TGU8"/>
<dbReference type="KEGG" id="hai:109396571"/>
<evidence type="ECO:0000313" key="6">
    <source>
        <dbReference type="RefSeq" id="XP_019524007.1"/>
    </source>
</evidence>
<name>A0A8B7TGU8_HIPAR</name>